<feature type="region of interest" description="Disordered" evidence="1">
    <location>
        <begin position="38"/>
        <end position="67"/>
    </location>
</feature>
<proteinExistence type="predicted"/>
<dbReference type="Proteomes" id="UP000032564">
    <property type="component" value="Unassembled WGS sequence"/>
</dbReference>
<feature type="compositionally biased region" description="Gly residues" evidence="1">
    <location>
        <begin position="47"/>
        <end position="57"/>
    </location>
</feature>
<keyword evidence="3" id="KW-1185">Reference proteome</keyword>
<gene>
    <name evidence="2" type="ORF">RP75_26790</name>
</gene>
<dbReference type="EMBL" id="JWIT01000037">
    <property type="protein sequence ID" value="KJF70352.1"/>
    <property type="molecule type" value="Genomic_DNA"/>
</dbReference>
<protein>
    <submittedName>
        <fullName evidence="2">Uncharacterized protein</fullName>
    </submittedName>
</protein>
<evidence type="ECO:0000313" key="2">
    <source>
        <dbReference type="EMBL" id="KJF70352.1"/>
    </source>
</evidence>
<comment type="caution">
    <text evidence="2">The sequence shown here is derived from an EMBL/GenBank/DDBJ whole genome shotgun (WGS) entry which is preliminary data.</text>
</comment>
<accession>A0ABR5CZW3</accession>
<evidence type="ECO:0000256" key="1">
    <source>
        <dbReference type="SAM" id="MobiDB-lite"/>
    </source>
</evidence>
<organism evidence="2 3">
    <name type="scientific">Agrobacterium arsenijevicii</name>
    <dbReference type="NCBI Taxonomy" id="1585697"/>
    <lineage>
        <taxon>Bacteria</taxon>
        <taxon>Pseudomonadati</taxon>
        <taxon>Pseudomonadota</taxon>
        <taxon>Alphaproteobacteria</taxon>
        <taxon>Hyphomicrobiales</taxon>
        <taxon>Rhizobiaceae</taxon>
        <taxon>Rhizobium/Agrobacterium group</taxon>
        <taxon>Agrobacterium</taxon>
    </lineage>
</organism>
<name>A0ABR5CZW3_9HYPH</name>
<evidence type="ECO:0000313" key="3">
    <source>
        <dbReference type="Proteomes" id="UP000032564"/>
    </source>
</evidence>
<reference evidence="2 3" key="1">
    <citation type="submission" date="2014-12" db="EMBL/GenBank/DDBJ databases">
        <authorList>
            <person name="Kuzmanovic N."/>
            <person name="Pulawska J."/>
            <person name="Obradovic A."/>
        </authorList>
    </citation>
    <scope>NUCLEOTIDE SEQUENCE [LARGE SCALE GENOMIC DNA]</scope>
    <source>
        <strain evidence="2 3">KFB 330</strain>
    </source>
</reference>
<sequence>MPSIATAVVRAGGRWEDRRCGRTHREPRLWADVVETAGRDNGEHDGGSIGPTLGTGEGPVSTPECNSSQRALGGIVRETNPAIFEETGKAIPTLQHVIDRLDHLGRFAERGALPFQPRVHVVEQRLALFLPCGRPFCGAQSIDVALDLKQRVVPLDVRMTKGEGDRYRFLFGDTERLEAIVVITLQNAAI</sequence>